<dbReference type="SMART" id="SM00273">
    <property type="entry name" value="ENTH"/>
    <property type="match status" value="1"/>
</dbReference>
<dbReference type="GO" id="GO:0072583">
    <property type="term" value="P:clathrin-dependent endocytosis"/>
    <property type="evidence" value="ECO:0007669"/>
    <property type="project" value="InterPro"/>
</dbReference>
<dbReference type="GO" id="GO:0048268">
    <property type="term" value="P:clathrin coat assembly"/>
    <property type="evidence" value="ECO:0007669"/>
    <property type="project" value="InterPro"/>
</dbReference>
<evidence type="ECO:0000256" key="3">
    <source>
        <dbReference type="ARBA" id="ARBA00004600"/>
    </source>
</evidence>
<sequence length="287" mass="32644">MSVGGSQNSLRKALGAIKDSTTVNLAKVNSDYKKLDVSIVKATNHVECPPKEKHVRVICAAISATRPRADVAYCIQALARRLSKTSNWAVALKTLIVIHRALREVDPTFQEELLSYGTKTLFNLSHFKDDSSPKAWDYSSWIRTYALYLEERLNCFHILKYDVETERIRTRDLDTPELFGQLSALQQLLYRVLGCEPQGAAVHNFVIQLAFTMVASESVKIYKAVSEGTQTFVDKFFEMKRYDAVIAMDIYKRAGMQAERLSDFYEMCNSIDIGRGNEFIKIEQKMT</sequence>
<dbReference type="GO" id="GO:0006900">
    <property type="term" value="P:vesicle budding from membrane"/>
    <property type="evidence" value="ECO:0007669"/>
    <property type="project" value="TreeGrafter"/>
</dbReference>
<dbReference type="AlphaFoldDB" id="A0A2U1LMZ9"/>
<dbReference type="FunFam" id="1.25.40.90:FF:000005">
    <property type="entry name" value="Clathrin assembly protein AP180"/>
    <property type="match status" value="1"/>
</dbReference>
<dbReference type="InterPro" id="IPR013809">
    <property type="entry name" value="ENTH"/>
</dbReference>
<dbReference type="InterPro" id="IPR045192">
    <property type="entry name" value="AP180-like"/>
</dbReference>
<evidence type="ECO:0000313" key="11">
    <source>
        <dbReference type="Proteomes" id="UP000245207"/>
    </source>
</evidence>
<feature type="domain" description="ENTH" evidence="9">
    <location>
        <begin position="27"/>
        <end position="163"/>
    </location>
</feature>
<organism evidence="10 11">
    <name type="scientific">Artemisia annua</name>
    <name type="common">Sweet wormwood</name>
    <dbReference type="NCBI Taxonomy" id="35608"/>
    <lineage>
        <taxon>Eukaryota</taxon>
        <taxon>Viridiplantae</taxon>
        <taxon>Streptophyta</taxon>
        <taxon>Embryophyta</taxon>
        <taxon>Tracheophyta</taxon>
        <taxon>Spermatophyta</taxon>
        <taxon>Magnoliopsida</taxon>
        <taxon>eudicotyledons</taxon>
        <taxon>Gunneridae</taxon>
        <taxon>Pentapetalae</taxon>
        <taxon>asterids</taxon>
        <taxon>campanulids</taxon>
        <taxon>Asterales</taxon>
        <taxon>Asteraceae</taxon>
        <taxon>Asteroideae</taxon>
        <taxon>Anthemideae</taxon>
        <taxon>Artemisiinae</taxon>
        <taxon>Artemisia</taxon>
    </lineage>
</organism>
<comment type="subcellular location">
    <subcellularLocation>
        <location evidence="1">Cytoplasmic vesicle</location>
        <location evidence="1">Clathrin-coated vesicle</location>
    </subcellularLocation>
    <subcellularLocation>
        <location evidence="2">Golgi apparatus</location>
    </subcellularLocation>
    <subcellularLocation>
        <location evidence="3">Membrane</location>
        <location evidence="3">Clathrin-coated pit</location>
    </subcellularLocation>
</comment>
<keyword evidence="6" id="KW-0472">Membrane</keyword>
<accession>A0A2U1LMZ9</accession>
<dbReference type="PANTHER" id="PTHR22951">
    <property type="entry name" value="CLATHRIN ASSEMBLY PROTEIN"/>
    <property type="match status" value="1"/>
</dbReference>
<dbReference type="InterPro" id="IPR048050">
    <property type="entry name" value="ANTH_N_plant"/>
</dbReference>
<dbReference type="SUPFAM" id="SSF48464">
    <property type="entry name" value="ENTH/VHS domain"/>
    <property type="match status" value="1"/>
</dbReference>
<dbReference type="GO" id="GO:0005794">
    <property type="term" value="C:Golgi apparatus"/>
    <property type="evidence" value="ECO:0007669"/>
    <property type="project" value="UniProtKB-SubCell"/>
</dbReference>
<keyword evidence="11" id="KW-1185">Reference proteome</keyword>
<dbReference type="GO" id="GO:0032050">
    <property type="term" value="F:clathrin heavy chain binding"/>
    <property type="evidence" value="ECO:0007669"/>
    <property type="project" value="TreeGrafter"/>
</dbReference>
<evidence type="ECO:0000256" key="5">
    <source>
        <dbReference type="ARBA" id="ARBA00023034"/>
    </source>
</evidence>
<evidence type="ECO:0000256" key="8">
    <source>
        <dbReference type="ARBA" id="ARBA00023329"/>
    </source>
</evidence>
<keyword evidence="4" id="KW-0254">Endocytosis</keyword>
<evidence type="ECO:0000259" key="9">
    <source>
        <dbReference type="PROSITE" id="PS50942"/>
    </source>
</evidence>
<reference evidence="10 11" key="1">
    <citation type="journal article" date="2018" name="Mol. Plant">
        <title>The genome of Artemisia annua provides insight into the evolution of Asteraceae family and artemisinin biosynthesis.</title>
        <authorList>
            <person name="Shen Q."/>
            <person name="Zhang L."/>
            <person name="Liao Z."/>
            <person name="Wang S."/>
            <person name="Yan T."/>
            <person name="Shi P."/>
            <person name="Liu M."/>
            <person name="Fu X."/>
            <person name="Pan Q."/>
            <person name="Wang Y."/>
            <person name="Lv Z."/>
            <person name="Lu X."/>
            <person name="Zhang F."/>
            <person name="Jiang W."/>
            <person name="Ma Y."/>
            <person name="Chen M."/>
            <person name="Hao X."/>
            <person name="Li L."/>
            <person name="Tang Y."/>
            <person name="Lv G."/>
            <person name="Zhou Y."/>
            <person name="Sun X."/>
            <person name="Brodelius P.E."/>
            <person name="Rose J.K.C."/>
            <person name="Tang K."/>
        </authorList>
    </citation>
    <scope>NUCLEOTIDE SEQUENCE [LARGE SCALE GENOMIC DNA]</scope>
    <source>
        <strain evidence="11">cv. Huhao1</strain>
        <tissue evidence="10">Leaf</tissue>
    </source>
</reference>
<dbReference type="InterPro" id="IPR011417">
    <property type="entry name" value="ANTH_dom"/>
</dbReference>
<dbReference type="STRING" id="35608.A0A2U1LMZ9"/>
<dbReference type="EMBL" id="PKPP01008561">
    <property type="protein sequence ID" value="PWA50371.1"/>
    <property type="molecule type" value="Genomic_DNA"/>
</dbReference>
<dbReference type="Gene3D" id="1.25.40.90">
    <property type="match status" value="1"/>
</dbReference>
<dbReference type="Proteomes" id="UP000245207">
    <property type="component" value="Unassembled WGS sequence"/>
</dbReference>
<evidence type="ECO:0000313" key="10">
    <source>
        <dbReference type="EMBL" id="PWA50371.1"/>
    </source>
</evidence>
<protein>
    <recommendedName>
        <fullName evidence="9">ENTH domain-containing protein</fullName>
    </recommendedName>
</protein>
<dbReference type="PANTHER" id="PTHR22951:SF32">
    <property type="entry name" value="OS06G0175500 PROTEIN"/>
    <property type="match status" value="1"/>
</dbReference>
<proteinExistence type="predicted"/>
<comment type="caution">
    <text evidence="10">The sequence shown here is derived from an EMBL/GenBank/DDBJ whole genome shotgun (WGS) entry which is preliminary data.</text>
</comment>
<evidence type="ECO:0000256" key="2">
    <source>
        <dbReference type="ARBA" id="ARBA00004555"/>
    </source>
</evidence>
<dbReference type="GO" id="GO:0005905">
    <property type="term" value="C:clathrin-coated pit"/>
    <property type="evidence" value="ECO:0007669"/>
    <property type="project" value="UniProtKB-SubCell"/>
</dbReference>
<dbReference type="GO" id="GO:0000149">
    <property type="term" value="F:SNARE binding"/>
    <property type="evidence" value="ECO:0007669"/>
    <property type="project" value="TreeGrafter"/>
</dbReference>
<dbReference type="GO" id="GO:0030136">
    <property type="term" value="C:clathrin-coated vesicle"/>
    <property type="evidence" value="ECO:0007669"/>
    <property type="project" value="UniProtKB-SubCell"/>
</dbReference>
<keyword evidence="5" id="KW-0333">Golgi apparatus</keyword>
<name>A0A2U1LMZ9_ARTAN</name>
<dbReference type="Pfam" id="PF07651">
    <property type="entry name" value="ANTH"/>
    <property type="match status" value="1"/>
</dbReference>
<evidence type="ECO:0000256" key="7">
    <source>
        <dbReference type="ARBA" id="ARBA00023176"/>
    </source>
</evidence>
<dbReference type="Gene3D" id="1.20.58.150">
    <property type="entry name" value="ANTH domain"/>
    <property type="match status" value="1"/>
</dbReference>
<evidence type="ECO:0000256" key="1">
    <source>
        <dbReference type="ARBA" id="ARBA00004132"/>
    </source>
</evidence>
<keyword evidence="8" id="KW-0968">Cytoplasmic vesicle</keyword>
<dbReference type="SUPFAM" id="SSF89009">
    <property type="entry name" value="GAT-like domain"/>
    <property type="match status" value="1"/>
</dbReference>
<keyword evidence="7" id="KW-0168">Coated pit</keyword>
<dbReference type="PROSITE" id="PS50942">
    <property type="entry name" value="ENTH"/>
    <property type="match status" value="1"/>
</dbReference>
<evidence type="ECO:0000256" key="6">
    <source>
        <dbReference type="ARBA" id="ARBA00023136"/>
    </source>
</evidence>
<gene>
    <name evidence="10" type="ORF">CTI12_AA473360</name>
</gene>
<evidence type="ECO:0000256" key="4">
    <source>
        <dbReference type="ARBA" id="ARBA00022583"/>
    </source>
</evidence>
<dbReference type="InterPro" id="IPR014712">
    <property type="entry name" value="ANTH_dom_sf"/>
</dbReference>
<dbReference type="CDD" id="cd03564">
    <property type="entry name" value="ANTH_N"/>
    <property type="match status" value="1"/>
</dbReference>
<dbReference type="GO" id="GO:0005546">
    <property type="term" value="F:phosphatidylinositol-4,5-bisphosphate binding"/>
    <property type="evidence" value="ECO:0007669"/>
    <property type="project" value="TreeGrafter"/>
</dbReference>
<dbReference type="OrthoDB" id="44015at2759"/>
<dbReference type="GO" id="GO:0005545">
    <property type="term" value="F:1-phosphatidylinositol binding"/>
    <property type="evidence" value="ECO:0007669"/>
    <property type="project" value="InterPro"/>
</dbReference>
<dbReference type="InterPro" id="IPR008942">
    <property type="entry name" value="ENTH_VHS"/>
</dbReference>